<keyword evidence="2" id="KW-0472">Membrane</keyword>
<accession>Q9C4V6</accession>
<dbReference type="RefSeq" id="WP_011114814.1">
    <property type="nucleotide sequence ID" value="NC_004852.1"/>
</dbReference>
<feature type="transmembrane region" description="Helical" evidence="2">
    <location>
        <begin position="49"/>
        <end position="67"/>
    </location>
</feature>
<protein>
    <submittedName>
        <fullName evidence="3">ORF298</fullName>
    </submittedName>
</protein>
<evidence type="ECO:0000256" key="1">
    <source>
        <dbReference type="SAM" id="Coils"/>
    </source>
</evidence>
<proteinExistence type="predicted"/>
<feature type="coiled-coil region" evidence="1">
    <location>
        <begin position="115"/>
        <end position="170"/>
    </location>
</feature>
<sequence>MVKLREVTIIKDPSLLNEKIGPFKIRKMLPLAIGGMLGYGVIKKGTVDDIIVGVIVIVASLIIAFGPDRSLSFENQLQAMAYYYALKSKGVRVSVQPSVQSTTPQLKPEDLEPKISELKQKMKEEKDIVRRMKIKRELLNYELQYYTSEISNVEQRIQQLKTKMKTADKVTRGKISRKLKELYKKRSELYKMKNKTNAELKKFEKVTLIDNEEINELKKKIEDLKTQIKNTTDKKKLKELKGQYNNALLEYYNKKILQDKALLKLVNDKMLKGRINAELKELYKKKAELEKKLKGGKK</sequence>
<name>Q9C4V6_SACIS</name>
<evidence type="ECO:0000256" key="2">
    <source>
        <dbReference type="SAM" id="Phobius"/>
    </source>
</evidence>
<reference evidence="3" key="1">
    <citation type="journal article" date="2000" name="J. Bacteriol.">
        <title>pING family of conjugative plasmids from the extremely thermophilic archaeon Sulfolobus islandicus: insights into recombination and conjugation in Crenarchaeota.</title>
        <authorList>
            <person name="Stedman K.M."/>
            <person name="She Q."/>
            <person name="Phan H."/>
            <person name="Holz I."/>
            <person name="Singh H."/>
            <person name="Prangishvili D."/>
            <person name="Garrett R."/>
            <person name="Zillig W."/>
        </authorList>
    </citation>
    <scope>NUCLEOTIDE SEQUENCE</scope>
    <source>
        <plasmid evidence="3">pING1</plasmid>
    </source>
</reference>
<keyword evidence="2" id="KW-0812">Transmembrane</keyword>
<organism evidence="3">
    <name type="scientific">Saccharolobus islandicus</name>
    <name type="common">Sulfolobus islandicus</name>
    <dbReference type="NCBI Taxonomy" id="43080"/>
    <lineage>
        <taxon>Archaea</taxon>
        <taxon>Thermoproteota</taxon>
        <taxon>Thermoprotei</taxon>
        <taxon>Sulfolobales</taxon>
        <taxon>Sulfolobaceae</taxon>
        <taxon>Saccharolobus</taxon>
    </lineage>
</organism>
<feature type="coiled-coil region" evidence="1">
    <location>
        <begin position="207"/>
        <end position="241"/>
    </location>
</feature>
<dbReference type="EMBL" id="AF233440">
    <property type="protein sequence ID" value="AAK06936.1"/>
    <property type="molecule type" value="Genomic_DNA"/>
</dbReference>
<keyword evidence="1" id="KW-0175">Coiled coil</keyword>
<geneLocation type="plasmid" evidence="3">
    <name>pING1</name>
</geneLocation>
<keyword evidence="3" id="KW-0614">Plasmid</keyword>
<evidence type="ECO:0000313" key="3">
    <source>
        <dbReference type="EMBL" id="AAK06936.1"/>
    </source>
</evidence>
<keyword evidence="2" id="KW-1133">Transmembrane helix</keyword>
<dbReference type="AlphaFoldDB" id="Q9C4V6"/>